<keyword evidence="4 5" id="KW-0472">Membrane</keyword>
<dbReference type="EMBL" id="KQ235637">
    <property type="protein sequence ID" value="KMZ96330.1"/>
    <property type="molecule type" value="Genomic_DNA"/>
</dbReference>
<dbReference type="PANTHER" id="PTHR33514:SF13">
    <property type="entry name" value="PROTEIN ABCI12, CHLOROPLASTIC"/>
    <property type="match status" value="1"/>
</dbReference>
<sequence length="181" mass="20734">MLQFLLAFNMTNKLVMMIFLSKALSHTTDMTAFTYAIGELIRPLKVIRVPYREVTLIISLAIRFIPSILSETMRIVKAQSSRGIDFKNGRMREKASAFLSLFIPLFIISMIKSRELANAMITRAYLPSADRTRYRSYSLRYSSLFWFGLSLSFIVSCYYLVFSPYYLSAAGMIDPLLLIAS</sequence>
<feature type="transmembrane region" description="Helical" evidence="5">
    <location>
        <begin position="144"/>
        <end position="162"/>
    </location>
</feature>
<evidence type="ECO:0000256" key="1">
    <source>
        <dbReference type="ARBA" id="ARBA00004141"/>
    </source>
</evidence>
<evidence type="ECO:0000256" key="3">
    <source>
        <dbReference type="ARBA" id="ARBA00022989"/>
    </source>
</evidence>
<dbReference type="AlphaFoldDB" id="A0A0J9TKU9"/>
<keyword evidence="2 5" id="KW-0812">Transmembrane</keyword>
<feature type="signal peptide" evidence="6">
    <location>
        <begin position="1"/>
        <end position="25"/>
    </location>
</feature>
<evidence type="ECO:0000256" key="6">
    <source>
        <dbReference type="SAM" id="SignalP"/>
    </source>
</evidence>
<keyword evidence="6" id="KW-0732">Signal</keyword>
<gene>
    <name evidence="7" type="ORF">PVNG_02468</name>
</gene>
<evidence type="ECO:0000256" key="5">
    <source>
        <dbReference type="SAM" id="Phobius"/>
    </source>
</evidence>
<evidence type="ECO:0000256" key="4">
    <source>
        <dbReference type="ARBA" id="ARBA00023136"/>
    </source>
</evidence>
<keyword evidence="3 5" id="KW-1133">Transmembrane helix</keyword>
<evidence type="ECO:0008006" key="9">
    <source>
        <dbReference type="Google" id="ProtNLM"/>
    </source>
</evidence>
<dbReference type="PANTHER" id="PTHR33514">
    <property type="entry name" value="PROTEIN ABCI12, CHLOROPLASTIC"/>
    <property type="match status" value="1"/>
</dbReference>
<evidence type="ECO:0000313" key="8">
    <source>
        <dbReference type="Proteomes" id="UP000053239"/>
    </source>
</evidence>
<dbReference type="GO" id="GO:0005886">
    <property type="term" value="C:plasma membrane"/>
    <property type="evidence" value="ECO:0007669"/>
    <property type="project" value="UniProtKB-ARBA"/>
</dbReference>
<feature type="transmembrane region" description="Helical" evidence="5">
    <location>
        <begin position="95"/>
        <end position="111"/>
    </location>
</feature>
<evidence type="ECO:0000313" key="7">
    <source>
        <dbReference type="EMBL" id="KMZ96330.1"/>
    </source>
</evidence>
<accession>A0A0J9TKU9</accession>
<dbReference type="Pfam" id="PF02361">
    <property type="entry name" value="CbiQ"/>
    <property type="match status" value="1"/>
</dbReference>
<dbReference type="InterPro" id="IPR003339">
    <property type="entry name" value="ABC/ECF_trnsptr_transmembrane"/>
</dbReference>
<feature type="chain" id="PRO_5005323510" description="Cobalt transporter" evidence="6">
    <location>
        <begin position="26"/>
        <end position="181"/>
    </location>
</feature>
<name>A0A0J9TKU9_PLAVI</name>
<comment type="subcellular location">
    <subcellularLocation>
        <location evidence="1">Membrane</location>
        <topology evidence="1">Multi-pass membrane protein</topology>
    </subcellularLocation>
</comment>
<protein>
    <recommendedName>
        <fullName evidence="9">Cobalt transporter</fullName>
    </recommendedName>
</protein>
<organism evidence="7 8">
    <name type="scientific">Plasmodium vivax North Korean</name>
    <dbReference type="NCBI Taxonomy" id="1035514"/>
    <lineage>
        <taxon>Eukaryota</taxon>
        <taxon>Sar</taxon>
        <taxon>Alveolata</taxon>
        <taxon>Apicomplexa</taxon>
        <taxon>Aconoidasida</taxon>
        <taxon>Haemosporida</taxon>
        <taxon>Plasmodiidae</taxon>
        <taxon>Plasmodium</taxon>
        <taxon>Plasmodium (Plasmodium)</taxon>
    </lineage>
</organism>
<proteinExistence type="predicted"/>
<evidence type="ECO:0000256" key="2">
    <source>
        <dbReference type="ARBA" id="ARBA00022692"/>
    </source>
</evidence>
<dbReference type="Proteomes" id="UP000053239">
    <property type="component" value="Unassembled WGS sequence"/>
</dbReference>
<dbReference type="CDD" id="cd16914">
    <property type="entry name" value="EcfT"/>
    <property type="match status" value="1"/>
</dbReference>
<reference evidence="7 8" key="1">
    <citation type="submission" date="2011-09" db="EMBL/GenBank/DDBJ databases">
        <title>The Genome Sequence of Plasmodium vivax North Korean.</title>
        <authorList>
            <consortium name="The Broad Institute Genome Sequencing Platform"/>
            <consortium name="The Broad Institute Genome Sequencing Center for Infectious Disease"/>
            <person name="Neafsey D."/>
            <person name="Carlton J."/>
            <person name="Barnwell J."/>
            <person name="Collins W."/>
            <person name="Escalante A."/>
            <person name="Mullikin J."/>
            <person name="Saul A."/>
            <person name="Guigo R."/>
            <person name="Camara F."/>
            <person name="Young S.K."/>
            <person name="Zeng Q."/>
            <person name="Gargeya S."/>
            <person name="Fitzgerald M."/>
            <person name="Haas B."/>
            <person name="Abouelleil A."/>
            <person name="Alvarado L."/>
            <person name="Arachchi H.M."/>
            <person name="Berlin A."/>
            <person name="Brown A."/>
            <person name="Chapman S.B."/>
            <person name="Chen Z."/>
            <person name="Dunbar C."/>
            <person name="Freedman E."/>
            <person name="Gearin G."/>
            <person name="Gellesch M."/>
            <person name="Goldberg J."/>
            <person name="Griggs A."/>
            <person name="Gujja S."/>
            <person name="Heiman D."/>
            <person name="Howarth C."/>
            <person name="Larson L."/>
            <person name="Lui A."/>
            <person name="MacDonald P.J.P."/>
            <person name="Montmayeur A."/>
            <person name="Murphy C."/>
            <person name="Neiman D."/>
            <person name="Pearson M."/>
            <person name="Priest M."/>
            <person name="Roberts A."/>
            <person name="Saif S."/>
            <person name="Shea T."/>
            <person name="Shenoy N."/>
            <person name="Sisk P."/>
            <person name="Stolte C."/>
            <person name="Sykes S."/>
            <person name="Wortman J."/>
            <person name="Nusbaum C."/>
            <person name="Birren B."/>
        </authorList>
    </citation>
    <scope>NUCLEOTIDE SEQUENCE [LARGE SCALE GENOMIC DNA]</scope>
    <source>
        <strain evidence="7 8">North Korean</strain>
    </source>
</reference>